<feature type="chain" id="PRO_5046032756" evidence="3">
    <location>
        <begin position="23"/>
        <end position="708"/>
    </location>
</feature>
<dbReference type="Pfam" id="PF07715">
    <property type="entry name" value="Plug"/>
    <property type="match status" value="1"/>
</dbReference>
<keyword evidence="5" id="KW-0675">Receptor</keyword>
<proteinExistence type="predicted"/>
<evidence type="ECO:0000313" key="6">
    <source>
        <dbReference type="Proteomes" id="UP000699975"/>
    </source>
</evidence>
<dbReference type="InterPro" id="IPR039426">
    <property type="entry name" value="TonB-dep_rcpt-like"/>
</dbReference>
<feature type="region of interest" description="Disordered" evidence="2">
    <location>
        <begin position="29"/>
        <end position="49"/>
    </location>
</feature>
<evidence type="ECO:0000256" key="3">
    <source>
        <dbReference type="SAM" id="SignalP"/>
    </source>
</evidence>
<dbReference type="PANTHER" id="PTHR30069">
    <property type="entry name" value="TONB-DEPENDENT OUTER MEMBRANE RECEPTOR"/>
    <property type="match status" value="1"/>
</dbReference>
<evidence type="ECO:0000256" key="1">
    <source>
        <dbReference type="ARBA" id="ARBA00022729"/>
    </source>
</evidence>
<gene>
    <name evidence="5" type="ORF">KCG45_00230</name>
</gene>
<evidence type="ECO:0000256" key="2">
    <source>
        <dbReference type="SAM" id="MobiDB-lite"/>
    </source>
</evidence>
<dbReference type="RefSeq" id="WP_218315159.1">
    <property type="nucleotide sequence ID" value="NZ_JAGSPB010000001.1"/>
</dbReference>
<sequence>MAMHNLLIAAATGALTAMPALADTTNVVASNDKGDTGVQEGTAETGSARTRRVFSPEDFERFAPRSALDMAQQIPGFSIRSGGSDRGLGQADTNVIINGQRISGKSNGPVEALQRIPAEEVVRLEIVDGASLDIGGLTGQVLNVITRSTGGITGQFRYSAEWRSFGVPFRWGDGQISLAGGGENTEWTLSFENDAGRRGNEGIERVFDAEGVLIDTRDEQANFNSDRPTLSGSYARTAANGNILNITGSIGGNIRRNREVSKRSGLIDPADRLRIFSSREDEFNIEVGADYAFALAGGRLKLIGFNRYEDSPTESAVVTSFADDGPLEGSIFKRDADEGETIVRGEYTFRGLGGDVQIAVEGVRNFLDIESSLEQRDDAGELQPIRFQGATARVEEDRAETSITYSRALADTLQMQLSLGGEYSQISQTGAAGLTRTFYRPKGAAALDWKANPTLNLSGRVERVVGQLNFFDFIATTDLDQDRVDVTNANLVPPQSWLFEVEATQDLSALGLGALGSLNLRAFYEEISDIVDQIPIAGGGEAPGNVDAATQSGVEAELTLLFDPIGVPGLRLDAEVEWSDSEVLDPLLGTPRRLSDFEFIEVDVDLRKDFIGTPWAAGASYSFDEDRPSVRLSEISRGVATRGFARVFIEHKDIFGMTARFRVGNLLDQKDNFDRTIFLDRVAGLVDFREERRRRFGTIYSFDIEGSF</sequence>
<keyword evidence="1 3" id="KW-0732">Signal</keyword>
<comment type="caution">
    <text evidence="5">The sequence shown here is derived from an EMBL/GenBank/DDBJ whole genome shotgun (WGS) entry which is preliminary data.</text>
</comment>
<feature type="domain" description="TonB-dependent receptor plug" evidence="4">
    <location>
        <begin position="49"/>
        <end position="131"/>
    </location>
</feature>
<feature type="signal peptide" evidence="3">
    <location>
        <begin position="1"/>
        <end position="22"/>
    </location>
</feature>
<dbReference type="InterPro" id="IPR012910">
    <property type="entry name" value="Plug_dom"/>
</dbReference>
<protein>
    <submittedName>
        <fullName evidence="5">TonB-dependent receptor plug domain-containing protein</fullName>
    </submittedName>
</protein>
<name>A0ABS6SHV2_9SPHN</name>
<keyword evidence="6" id="KW-1185">Reference proteome</keyword>
<dbReference type="EMBL" id="JAGSPB010000001">
    <property type="protein sequence ID" value="MBV7264600.1"/>
    <property type="molecule type" value="Genomic_DNA"/>
</dbReference>
<organism evidence="5 6">
    <name type="scientific">Erythrobacter ani</name>
    <dbReference type="NCBI Taxonomy" id="2827235"/>
    <lineage>
        <taxon>Bacteria</taxon>
        <taxon>Pseudomonadati</taxon>
        <taxon>Pseudomonadota</taxon>
        <taxon>Alphaproteobacteria</taxon>
        <taxon>Sphingomonadales</taxon>
        <taxon>Erythrobacteraceae</taxon>
        <taxon>Erythrobacter/Porphyrobacter group</taxon>
        <taxon>Erythrobacter</taxon>
    </lineage>
</organism>
<dbReference type="Proteomes" id="UP000699975">
    <property type="component" value="Unassembled WGS sequence"/>
</dbReference>
<dbReference type="PANTHER" id="PTHR30069:SF29">
    <property type="entry name" value="HEMOGLOBIN AND HEMOGLOBIN-HAPTOGLOBIN-BINDING PROTEIN 1-RELATED"/>
    <property type="match status" value="1"/>
</dbReference>
<evidence type="ECO:0000259" key="4">
    <source>
        <dbReference type="Pfam" id="PF07715"/>
    </source>
</evidence>
<reference evidence="5 6" key="1">
    <citation type="submission" date="2021-04" db="EMBL/GenBank/DDBJ databases">
        <authorList>
            <person name="Pira H."/>
            <person name="Risdian C."/>
            <person name="Wink J."/>
        </authorList>
    </citation>
    <scope>NUCLEOTIDE SEQUENCE [LARGE SCALE GENOMIC DNA]</scope>
    <source>
        <strain evidence="5 6">WH131</strain>
    </source>
</reference>
<evidence type="ECO:0000313" key="5">
    <source>
        <dbReference type="EMBL" id="MBV7264600.1"/>
    </source>
</evidence>
<accession>A0ABS6SHV2</accession>